<dbReference type="Proteomes" id="UP000004903">
    <property type="component" value="Unassembled WGS sequence"/>
</dbReference>
<name>G5QR65_SALRU</name>
<evidence type="ECO:0000256" key="10">
    <source>
        <dbReference type="ARBA" id="ARBA00034284"/>
    </source>
</evidence>
<evidence type="ECO:0000256" key="7">
    <source>
        <dbReference type="ARBA" id="ARBA00022989"/>
    </source>
</evidence>
<evidence type="ECO:0000256" key="5">
    <source>
        <dbReference type="ARBA" id="ARBA00022519"/>
    </source>
</evidence>
<accession>G5QR65</accession>
<comment type="subcellular location">
    <subcellularLocation>
        <location evidence="1">Cell inner membrane</location>
        <topology evidence="1">Multi-pass membrane protein</topology>
    </subcellularLocation>
</comment>
<keyword evidence="4" id="KW-1003">Cell membrane</keyword>
<protein>
    <submittedName>
        <fullName evidence="13">Putative inner membrane protein</fullName>
    </submittedName>
</protein>
<evidence type="ECO:0000256" key="6">
    <source>
        <dbReference type="ARBA" id="ARBA00022692"/>
    </source>
</evidence>
<keyword evidence="7 12" id="KW-1133">Transmembrane helix</keyword>
<comment type="catalytic activity">
    <reaction evidence="10">
        <text>(S)-malate(in) + succinate(out) = (S)-malate(out) + succinate(in)</text>
        <dbReference type="Rhea" id="RHEA:29327"/>
        <dbReference type="ChEBI" id="CHEBI:15589"/>
        <dbReference type="ChEBI" id="CHEBI:30031"/>
    </reaction>
    <physiologicalReaction direction="right-to-left" evidence="10">
        <dbReference type="Rhea" id="RHEA:29329"/>
    </physiologicalReaction>
</comment>
<sequence length="61" mass="6453">AVNGYFFIPVAGQCLAALAFDDTGTTRIGKYVLNHSFMRPGLVNVIVSVIVGLLIGKMVLA</sequence>
<reference evidence="13 14" key="1">
    <citation type="journal article" date="2011" name="BMC Genomics">
        <title>Genome sequencing reveals diversification of virulence factor content and possible host adaptation in distinct subpopulations of Salmonella enterica.</title>
        <authorList>
            <person name="den Bakker H.C."/>
            <person name="Moreno Switt A.I."/>
            <person name="Govoni G."/>
            <person name="Cummings C.A."/>
            <person name="Ranieri M.L."/>
            <person name="Degoricija L."/>
            <person name="Hoelzer K."/>
            <person name="Rodriguez-Rivera L.D."/>
            <person name="Brown S."/>
            <person name="Bolchacova E."/>
            <person name="Furtado M.R."/>
            <person name="Wiedmann M."/>
        </authorList>
    </citation>
    <scope>NUCLEOTIDE SEQUENCE [LARGE SCALE GENOMIC DNA]</scope>
    <source>
        <strain evidence="13 14">A4-653</strain>
    </source>
</reference>
<evidence type="ECO:0000256" key="8">
    <source>
        <dbReference type="ARBA" id="ARBA00023136"/>
    </source>
</evidence>
<gene>
    <name evidence="13" type="ORF">LTSERUB_5621</name>
</gene>
<keyword evidence="6 12" id="KW-0812">Transmembrane</keyword>
<dbReference type="PANTHER" id="PTHR36106">
    <property type="entry name" value="ANAEROBIC C4-DICARBOXYLATE TRANSPORTER DCUB"/>
    <property type="match status" value="1"/>
</dbReference>
<evidence type="ECO:0000256" key="3">
    <source>
        <dbReference type="ARBA" id="ARBA00022448"/>
    </source>
</evidence>
<evidence type="ECO:0000313" key="13">
    <source>
        <dbReference type="EMBL" id="EHC79896.1"/>
    </source>
</evidence>
<organism evidence="13 14">
    <name type="scientific">Salmonella enterica subsp. enterica serovar Rubislaw str. A4-653</name>
    <dbReference type="NCBI Taxonomy" id="913081"/>
    <lineage>
        <taxon>Bacteria</taxon>
        <taxon>Pseudomonadati</taxon>
        <taxon>Pseudomonadota</taxon>
        <taxon>Gammaproteobacteria</taxon>
        <taxon>Enterobacterales</taxon>
        <taxon>Enterobacteriaceae</taxon>
        <taxon>Salmonella</taxon>
    </lineage>
</organism>
<evidence type="ECO:0000256" key="12">
    <source>
        <dbReference type="SAM" id="Phobius"/>
    </source>
</evidence>
<dbReference type="GO" id="GO:0005886">
    <property type="term" value="C:plasma membrane"/>
    <property type="evidence" value="ECO:0007669"/>
    <property type="project" value="UniProtKB-SubCell"/>
</dbReference>
<comment type="catalytic activity">
    <reaction evidence="9">
        <text>L-aspartate(in) + succinate(out) = L-aspartate(out) + succinate(in)</text>
        <dbReference type="Rhea" id="RHEA:29343"/>
        <dbReference type="ChEBI" id="CHEBI:29991"/>
        <dbReference type="ChEBI" id="CHEBI:30031"/>
    </reaction>
    <physiologicalReaction direction="right-to-left" evidence="9">
        <dbReference type="Rhea" id="RHEA:29345"/>
    </physiologicalReaction>
</comment>
<evidence type="ECO:0000313" key="14">
    <source>
        <dbReference type="Proteomes" id="UP000004903"/>
    </source>
</evidence>
<dbReference type="AlphaFoldDB" id="G5QR65"/>
<dbReference type="EMBL" id="AFCT01002029">
    <property type="protein sequence ID" value="EHC79896.1"/>
    <property type="molecule type" value="Genomic_DNA"/>
</dbReference>
<evidence type="ECO:0000256" key="9">
    <source>
        <dbReference type="ARBA" id="ARBA00034237"/>
    </source>
</evidence>
<proteinExistence type="inferred from homology"/>
<comment type="similarity">
    <text evidence="2">Belongs to the DcuA/DcuB transporter (TC 2.A.13.1) family.</text>
</comment>
<dbReference type="GO" id="GO:0015556">
    <property type="term" value="F:C4-dicarboxylate transmembrane transporter activity"/>
    <property type="evidence" value="ECO:0007669"/>
    <property type="project" value="InterPro"/>
</dbReference>
<evidence type="ECO:0000256" key="4">
    <source>
        <dbReference type="ARBA" id="ARBA00022475"/>
    </source>
</evidence>
<dbReference type="PANTHER" id="PTHR36106:SF1">
    <property type="entry name" value="ANAEROBIC C4-DICARBOXYLATE TRANSPORTER DCUB"/>
    <property type="match status" value="1"/>
</dbReference>
<comment type="catalytic activity">
    <reaction evidence="11">
        <text>fumarate(in) + succinate(out) = fumarate(out) + succinate(in)</text>
        <dbReference type="Rhea" id="RHEA:29323"/>
        <dbReference type="ChEBI" id="CHEBI:29806"/>
        <dbReference type="ChEBI" id="CHEBI:30031"/>
    </reaction>
    <physiologicalReaction direction="right-to-left" evidence="11">
        <dbReference type="Rhea" id="RHEA:29325"/>
    </physiologicalReaction>
</comment>
<keyword evidence="8 12" id="KW-0472">Membrane</keyword>
<comment type="caution">
    <text evidence="13">The sequence shown here is derived from an EMBL/GenBank/DDBJ whole genome shotgun (WGS) entry which is preliminary data.</text>
</comment>
<keyword evidence="3" id="KW-0813">Transport</keyword>
<dbReference type="InterPro" id="IPR004668">
    <property type="entry name" value="Anaer_Dcu_memb_transpt"/>
</dbReference>
<evidence type="ECO:0000256" key="11">
    <source>
        <dbReference type="ARBA" id="ARBA00034287"/>
    </source>
</evidence>
<feature type="transmembrane region" description="Helical" evidence="12">
    <location>
        <begin position="41"/>
        <end position="60"/>
    </location>
</feature>
<dbReference type="PATRIC" id="fig|913081.3.peg.4354"/>
<evidence type="ECO:0000256" key="2">
    <source>
        <dbReference type="ARBA" id="ARBA00006413"/>
    </source>
</evidence>
<keyword evidence="5" id="KW-0997">Cell inner membrane</keyword>
<evidence type="ECO:0000256" key="1">
    <source>
        <dbReference type="ARBA" id="ARBA00004429"/>
    </source>
</evidence>
<feature type="non-terminal residue" evidence="13">
    <location>
        <position position="1"/>
    </location>
</feature>